<comment type="caution">
    <text evidence="2">The sequence shown here is derived from an EMBL/GenBank/DDBJ whole genome shotgun (WGS) entry which is preliminary data.</text>
</comment>
<dbReference type="EMBL" id="JXQV01000010">
    <property type="protein sequence ID" value="KIQ02441.1"/>
    <property type="molecule type" value="Genomic_DNA"/>
</dbReference>
<dbReference type="Proteomes" id="UP000035017">
    <property type="component" value="Unassembled WGS sequence"/>
</dbReference>
<dbReference type="AlphaFoldDB" id="A0A0D0KRR9"/>
<dbReference type="InterPro" id="IPR014914">
    <property type="entry name" value="RES_dom"/>
</dbReference>
<evidence type="ECO:0000259" key="1">
    <source>
        <dbReference type="Pfam" id="PF08808"/>
    </source>
</evidence>
<name>A0A0D0KRR9_AGRTU</name>
<feature type="domain" description="RES" evidence="1">
    <location>
        <begin position="10"/>
        <end position="48"/>
    </location>
</feature>
<evidence type="ECO:0000313" key="3">
    <source>
        <dbReference type="Proteomes" id="UP000035017"/>
    </source>
</evidence>
<proteinExistence type="predicted"/>
<accession>A0A0D0KRR9</accession>
<protein>
    <recommendedName>
        <fullName evidence="1">RES domain-containing protein</fullName>
    </recommendedName>
</protein>
<reference evidence="2 3" key="1">
    <citation type="submission" date="2014-12" db="EMBL/GenBank/DDBJ databases">
        <title>16Stimator: statistical estimation of ribosomal gene copy numbers from draft genome assemblies.</title>
        <authorList>
            <person name="Perisin M.A."/>
            <person name="Vetter M."/>
            <person name="Gilbert J.A."/>
            <person name="Bergelson J."/>
        </authorList>
    </citation>
    <scope>NUCLEOTIDE SEQUENCE [LARGE SCALE GENOMIC DNA]</scope>
    <source>
        <strain evidence="2 3">MEJ076</strain>
    </source>
</reference>
<dbReference type="Pfam" id="PF08808">
    <property type="entry name" value="RES"/>
    <property type="match status" value="1"/>
</dbReference>
<evidence type="ECO:0000313" key="2">
    <source>
        <dbReference type="EMBL" id="KIQ02441.1"/>
    </source>
</evidence>
<sequence>MDAGEISVNDYGPSRALALALHSEFGDLDGLAYRSRYNNGEICYAVFDRITIAEFDVEPVSAFVDFRDRVDALMEFYGAVFDTSPPIA</sequence>
<gene>
    <name evidence="2" type="ORF">RU07_11805</name>
</gene>
<organism evidence="2 3">
    <name type="scientific">Agrobacterium tumefaciens</name>
    <dbReference type="NCBI Taxonomy" id="358"/>
    <lineage>
        <taxon>Bacteria</taxon>
        <taxon>Pseudomonadati</taxon>
        <taxon>Pseudomonadota</taxon>
        <taxon>Alphaproteobacteria</taxon>
        <taxon>Hyphomicrobiales</taxon>
        <taxon>Rhizobiaceae</taxon>
        <taxon>Rhizobium/Agrobacterium group</taxon>
        <taxon>Agrobacterium</taxon>
        <taxon>Agrobacterium tumefaciens complex</taxon>
    </lineage>
</organism>